<keyword evidence="3" id="KW-1185">Reference proteome</keyword>
<keyword evidence="1" id="KW-0732">Signal</keyword>
<organism evidence="2 3">
    <name type="scientific">Diplogelasinospora grovesii</name>
    <dbReference type="NCBI Taxonomy" id="303347"/>
    <lineage>
        <taxon>Eukaryota</taxon>
        <taxon>Fungi</taxon>
        <taxon>Dikarya</taxon>
        <taxon>Ascomycota</taxon>
        <taxon>Pezizomycotina</taxon>
        <taxon>Sordariomycetes</taxon>
        <taxon>Sordariomycetidae</taxon>
        <taxon>Sordariales</taxon>
        <taxon>Diplogelasinosporaceae</taxon>
        <taxon>Diplogelasinospora</taxon>
    </lineage>
</organism>
<reference evidence="3" key="1">
    <citation type="journal article" date="2023" name="Mol. Phylogenet. Evol.">
        <title>Genome-scale phylogeny and comparative genomics of the fungal order Sordariales.</title>
        <authorList>
            <person name="Hensen N."/>
            <person name="Bonometti L."/>
            <person name="Westerberg I."/>
            <person name="Brannstrom I.O."/>
            <person name="Guillou S."/>
            <person name="Cros-Aarteil S."/>
            <person name="Calhoun S."/>
            <person name="Haridas S."/>
            <person name="Kuo A."/>
            <person name="Mondo S."/>
            <person name="Pangilinan J."/>
            <person name="Riley R."/>
            <person name="LaButti K."/>
            <person name="Andreopoulos B."/>
            <person name="Lipzen A."/>
            <person name="Chen C."/>
            <person name="Yan M."/>
            <person name="Daum C."/>
            <person name="Ng V."/>
            <person name="Clum A."/>
            <person name="Steindorff A."/>
            <person name="Ohm R.A."/>
            <person name="Martin F."/>
            <person name="Silar P."/>
            <person name="Natvig D.O."/>
            <person name="Lalanne C."/>
            <person name="Gautier V."/>
            <person name="Ament-Velasquez S.L."/>
            <person name="Kruys A."/>
            <person name="Hutchinson M.I."/>
            <person name="Powell A.J."/>
            <person name="Barry K."/>
            <person name="Miller A.N."/>
            <person name="Grigoriev I.V."/>
            <person name="Debuchy R."/>
            <person name="Gladieux P."/>
            <person name="Hiltunen Thoren M."/>
            <person name="Johannesson H."/>
        </authorList>
    </citation>
    <scope>NUCLEOTIDE SEQUENCE [LARGE SCALE GENOMIC DNA]</scope>
    <source>
        <strain evidence="3">CBS 340.73</strain>
    </source>
</reference>
<name>A0AAN6S519_9PEZI</name>
<dbReference type="Proteomes" id="UP001303473">
    <property type="component" value="Unassembled WGS sequence"/>
</dbReference>
<sequence>MVQLLLLSPRCLASLSWSLSLACVGCPPGTCGCFYFFPRAGTCASCILGSSTESYRGRCKNVVVPGSRRRLPWLYKASRQPKPYFPSHVLNTRKSLNGTRRQSFMRHLSPYKATSCLIRVPTVPPTKILQPHARGPVC</sequence>
<evidence type="ECO:0000313" key="2">
    <source>
        <dbReference type="EMBL" id="KAK3940759.1"/>
    </source>
</evidence>
<feature type="chain" id="PRO_5042949397" description="Secreted protein" evidence="1">
    <location>
        <begin position="19"/>
        <end position="138"/>
    </location>
</feature>
<dbReference type="EMBL" id="MU853792">
    <property type="protein sequence ID" value="KAK3940759.1"/>
    <property type="molecule type" value="Genomic_DNA"/>
</dbReference>
<gene>
    <name evidence="2" type="ORF">QBC46DRAFT_120565</name>
</gene>
<protein>
    <recommendedName>
        <fullName evidence="4">Secreted protein</fullName>
    </recommendedName>
</protein>
<evidence type="ECO:0000256" key="1">
    <source>
        <dbReference type="SAM" id="SignalP"/>
    </source>
</evidence>
<evidence type="ECO:0008006" key="4">
    <source>
        <dbReference type="Google" id="ProtNLM"/>
    </source>
</evidence>
<feature type="signal peptide" evidence="1">
    <location>
        <begin position="1"/>
        <end position="18"/>
    </location>
</feature>
<accession>A0AAN6S519</accession>
<evidence type="ECO:0000313" key="3">
    <source>
        <dbReference type="Proteomes" id="UP001303473"/>
    </source>
</evidence>
<comment type="caution">
    <text evidence="2">The sequence shown here is derived from an EMBL/GenBank/DDBJ whole genome shotgun (WGS) entry which is preliminary data.</text>
</comment>
<dbReference type="AlphaFoldDB" id="A0AAN6S519"/>
<proteinExistence type="predicted"/>